<gene>
    <name evidence="1" type="ORF">GTP27_18040</name>
</gene>
<dbReference type="EMBL" id="WWCM01000014">
    <property type="protein sequence ID" value="MYM41221.1"/>
    <property type="molecule type" value="Genomic_DNA"/>
</dbReference>
<evidence type="ECO:0000313" key="2">
    <source>
        <dbReference type="Proteomes" id="UP000478090"/>
    </source>
</evidence>
<organism evidence="1 2">
    <name type="scientific">Duganella qianjiadongensis</name>
    <dbReference type="NCBI Taxonomy" id="2692176"/>
    <lineage>
        <taxon>Bacteria</taxon>
        <taxon>Pseudomonadati</taxon>
        <taxon>Pseudomonadota</taxon>
        <taxon>Betaproteobacteria</taxon>
        <taxon>Burkholderiales</taxon>
        <taxon>Oxalobacteraceae</taxon>
        <taxon>Telluria group</taxon>
        <taxon>Duganella</taxon>
    </lineage>
</organism>
<dbReference type="RefSeq" id="WP_161040543.1">
    <property type="nucleotide sequence ID" value="NZ_WWCM01000014.1"/>
</dbReference>
<accession>A0ABW9VPZ9</accession>
<comment type="caution">
    <text evidence="1">The sequence shown here is derived from an EMBL/GenBank/DDBJ whole genome shotgun (WGS) entry which is preliminary data.</text>
</comment>
<sequence>MKKFIIFAAAYNEKSGGAIVSHRLCHLLNEAGRDAYLLPLFYSHEATILNIGEVAARIQMETHNLLHSTFPLNPHFNTKVYRDNLQALAGNDDYIVIYPEIISGNPLRAKNVVRWFLHNPGYHTGHVAYSPGELYFRHSLISKEFHMTGSRMSEHMLEVLYCPTEIYNLDNAATERSGTAYLFREGRNRPIVHDLENSICLNRDYSHAQIAEIFKRVKTFICYDPRTMFSDLAVLCGCESVVVPEEGVSEDQWRPEPESRSGIAYGFDKLPQARATAHLLRDFLIAKQDKSKVAVQHMLEETDAFFP</sequence>
<protein>
    <submittedName>
        <fullName evidence="1">WavQ</fullName>
    </submittedName>
</protein>
<reference evidence="1 2" key="1">
    <citation type="submission" date="2019-12" db="EMBL/GenBank/DDBJ databases">
        <title>Novel species isolated from a subtropical stream in China.</title>
        <authorList>
            <person name="Lu H."/>
        </authorList>
    </citation>
    <scope>NUCLEOTIDE SEQUENCE [LARGE SCALE GENOMIC DNA]</scope>
    <source>
        <strain evidence="1 2">CY13W</strain>
    </source>
</reference>
<evidence type="ECO:0000313" key="1">
    <source>
        <dbReference type="EMBL" id="MYM41221.1"/>
    </source>
</evidence>
<keyword evidence="2" id="KW-1185">Reference proteome</keyword>
<dbReference type="Proteomes" id="UP000478090">
    <property type="component" value="Unassembled WGS sequence"/>
</dbReference>
<proteinExistence type="predicted"/>
<name>A0ABW9VPZ9_9BURK</name>